<proteinExistence type="predicted"/>
<evidence type="ECO:0000313" key="1">
    <source>
        <dbReference type="EMBL" id="KAJ9100106.1"/>
    </source>
</evidence>
<accession>A0ACC2VNA3</accession>
<reference evidence="1" key="1">
    <citation type="submission" date="2023-04" db="EMBL/GenBank/DDBJ databases">
        <title>Draft Genome sequencing of Naganishia species isolated from polar environments using Oxford Nanopore Technology.</title>
        <authorList>
            <person name="Leo P."/>
            <person name="Venkateswaran K."/>
        </authorList>
    </citation>
    <scope>NUCLEOTIDE SEQUENCE</scope>
    <source>
        <strain evidence="1">MNA-CCFEE 5261</strain>
    </source>
</reference>
<comment type="caution">
    <text evidence="1">The sequence shown here is derived from an EMBL/GenBank/DDBJ whole genome shotgun (WGS) entry which is preliminary data.</text>
</comment>
<gene>
    <name evidence="1" type="ORF">QFC19_005786</name>
</gene>
<evidence type="ECO:0000313" key="2">
    <source>
        <dbReference type="Proteomes" id="UP001241377"/>
    </source>
</evidence>
<name>A0ACC2VNA3_9TREE</name>
<dbReference type="EMBL" id="JASBWR010000066">
    <property type="protein sequence ID" value="KAJ9100106.1"/>
    <property type="molecule type" value="Genomic_DNA"/>
</dbReference>
<dbReference type="Proteomes" id="UP001241377">
    <property type="component" value="Unassembled WGS sequence"/>
</dbReference>
<protein>
    <submittedName>
        <fullName evidence="1">Uncharacterized protein</fullName>
    </submittedName>
</protein>
<organism evidence="1 2">
    <name type="scientific">Naganishia cerealis</name>
    <dbReference type="NCBI Taxonomy" id="610337"/>
    <lineage>
        <taxon>Eukaryota</taxon>
        <taxon>Fungi</taxon>
        <taxon>Dikarya</taxon>
        <taxon>Basidiomycota</taxon>
        <taxon>Agaricomycotina</taxon>
        <taxon>Tremellomycetes</taxon>
        <taxon>Filobasidiales</taxon>
        <taxon>Filobasidiaceae</taxon>
        <taxon>Naganishia</taxon>
    </lineage>
</organism>
<sequence>MFRELILYCSGYLTDDEIDRIFAEENRDMEASRGDVQVAKPLADDEMEELQSNEEEDDLMLSQSATSLGKMTGTLKENELMNSTPLGRLNNLAVYIGESTWRTLEFDTIRMEKAQMAKDPLPRPTSLTSWKSIDTLISAALDLKESILAFCQVRQVKHPECPVVTGEDLEALRTFKSAFNVFYRLMNVFSSTEARVHLVIPVFHAAITELMQLESQCQLTDRPAFTTAIDKLMESVKIFLRNNWVCAAWALNPPVRGDNLRKTFGVFSADEFSRFELDLQHREEEVVQWIKRRMEKHNEALFERMPEVKTAYQAGTLSADPQWLGNPERQWSTYNRPDHSSWQLPNESILRYWRRQAERRDLHVLASVAKDILGLATSVSGVDHLVSTFNNLTSKGNASLSVSVAAEQSCLKAWLRQGVVPPLEKAQTSLT</sequence>
<keyword evidence="2" id="KW-1185">Reference proteome</keyword>